<keyword evidence="6 9" id="KW-1133">Transmembrane helix</keyword>
<feature type="transmembrane region" description="Helical" evidence="9">
    <location>
        <begin position="62"/>
        <end position="85"/>
    </location>
</feature>
<evidence type="ECO:0000256" key="9">
    <source>
        <dbReference type="SAM" id="Phobius"/>
    </source>
</evidence>
<evidence type="ECO:0000313" key="10">
    <source>
        <dbReference type="EMBL" id="RAM61487.1"/>
    </source>
</evidence>
<keyword evidence="2" id="KW-0813">Transport</keyword>
<evidence type="ECO:0000256" key="6">
    <source>
        <dbReference type="ARBA" id="ARBA00022989"/>
    </source>
</evidence>
<comment type="similarity">
    <text evidence="8">Belongs to the binding-protein-dependent transport system permease family. LivHM subfamily.</text>
</comment>
<feature type="transmembrane region" description="Helical" evidence="9">
    <location>
        <begin position="142"/>
        <end position="161"/>
    </location>
</feature>
<feature type="transmembrane region" description="Helical" evidence="9">
    <location>
        <begin position="264"/>
        <end position="295"/>
    </location>
</feature>
<evidence type="ECO:0000256" key="1">
    <source>
        <dbReference type="ARBA" id="ARBA00004651"/>
    </source>
</evidence>
<protein>
    <submittedName>
        <fullName evidence="10">ABC transporter permease</fullName>
    </submittedName>
</protein>
<dbReference type="InterPro" id="IPR052157">
    <property type="entry name" value="BCAA_transport_permease"/>
</dbReference>
<evidence type="ECO:0000256" key="8">
    <source>
        <dbReference type="ARBA" id="ARBA00037998"/>
    </source>
</evidence>
<evidence type="ECO:0000313" key="11">
    <source>
        <dbReference type="Proteomes" id="UP000248631"/>
    </source>
</evidence>
<keyword evidence="5" id="KW-0029">Amino-acid transport</keyword>
<reference evidence="10 11" key="1">
    <citation type="submission" date="2014-12" db="EMBL/GenBank/DDBJ databases">
        <title>Complete genome sequence of Herbaspirillum rubrisubalbicans Os38.</title>
        <authorList>
            <person name="Chen M."/>
            <person name="An Q."/>
        </authorList>
    </citation>
    <scope>NUCLEOTIDE SEQUENCE [LARGE SCALE GENOMIC DNA]</scope>
    <source>
        <strain evidence="10 11">Os38</strain>
    </source>
</reference>
<dbReference type="InterPro" id="IPR001851">
    <property type="entry name" value="ABC_transp_permease"/>
</dbReference>
<keyword evidence="11" id="KW-1185">Reference proteome</keyword>
<dbReference type="PANTHER" id="PTHR11795:SF442">
    <property type="entry name" value="ABC TRANSPORTER ATP-BINDING PROTEIN"/>
    <property type="match status" value="1"/>
</dbReference>
<evidence type="ECO:0000256" key="2">
    <source>
        <dbReference type="ARBA" id="ARBA00022448"/>
    </source>
</evidence>
<comment type="subcellular location">
    <subcellularLocation>
        <location evidence="1">Cell membrane</location>
        <topology evidence="1">Multi-pass membrane protein</topology>
    </subcellularLocation>
</comment>
<proteinExistence type="inferred from homology"/>
<feature type="transmembrane region" description="Helical" evidence="9">
    <location>
        <begin position="97"/>
        <end position="115"/>
    </location>
</feature>
<feature type="transmembrane region" description="Helical" evidence="9">
    <location>
        <begin position="12"/>
        <end position="32"/>
    </location>
</feature>
<dbReference type="CDD" id="cd06582">
    <property type="entry name" value="TM_PBP1_LivH_like"/>
    <property type="match status" value="1"/>
</dbReference>
<dbReference type="Proteomes" id="UP000248631">
    <property type="component" value="Unassembled WGS sequence"/>
</dbReference>
<evidence type="ECO:0000256" key="4">
    <source>
        <dbReference type="ARBA" id="ARBA00022692"/>
    </source>
</evidence>
<feature type="transmembrane region" description="Helical" evidence="9">
    <location>
        <begin position="39"/>
        <end position="56"/>
    </location>
</feature>
<feature type="transmembrane region" description="Helical" evidence="9">
    <location>
        <begin position="189"/>
        <end position="213"/>
    </location>
</feature>
<feature type="transmembrane region" description="Helical" evidence="9">
    <location>
        <begin position="225"/>
        <end position="252"/>
    </location>
</feature>
<keyword evidence="3" id="KW-1003">Cell membrane</keyword>
<organism evidence="10 11">
    <name type="scientific">Herbaspirillum rubrisubalbicans</name>
    <dbReference type="NCBI Taxonomy" id="80842"/>
    <lineage>
        <taxon>Bacteria</taxon>
        <taxon>Pseudomonadati</taxon>
        <taxon>Pseudomonadota</taxon>
        <taxon>Betaproteobacteria</taxon>
        <taxon>Burkholderiales</taxon>
        <taxon>Oxalobacteraceae</taxon>
        <taxon>Herbaspirillum</taxon>
    </lineage>
</organism>
<dbReference type="EMBL" id="JUGD01000037">
    <property type="protein sequence ID" value="RAM61487.1"/>
    <property type="molecule type" value="Genomic_DNA"/>
</dbReference>
<gene>
    <name evidence="10" type="ORF">RB24_25040</name>
</gene>
<evidence type="ECO:0000256" key="3">
    <source>
        <dbReference type="ARBA" id="ARBA00022475"/>
    </source>
</evidence>
<accession>A0ABX9BUN6</accession>
<keyword evidence="7 9" id="KW-0472">Membrane</keyword>
<sequence>MVGNLIFEQVLNSLQFGVMLFLIASGLTLVFGVMNFVNLAHGSFFMVGAYLAAVVAGASGSFWLGLLVSLPATAALGFLLEWLVLRRLYKKDHMVHVLATFALILIFNDGVRMIWGPQPLPLNMPAAFAGPVHLFGLPYSSYRLLVMEVGVVVAVALYVLINRTRMGMWVRAGSDNLEMVTAMGINIGLLFRLLFCFGLLLAALAGIMLGPLVAVQAGMGDDVLILAFVVVVIGGIGSVPGAAIGALVVGVVDTLGRSLLPQLFALFLSADAAASVGPALGSMMIYLVMIAVLFWRPSGLFPART</sequence>
<keyword evidence="4 9" id="KW-0812">Transmembrane</keyword>
<name>A0ABX9BUN6_9BURK</name>
<evidence type="ECO:0000256" key="7">
    <source>
        <dbReference type="ARBA" id="ARBA00023136"/>
    </source>
</evidence>
<dbReference type="Pfam" id="PF02653">
    <property type="entry name" value="BPD_transp_2"/>
    <property type="match status" value="1"/>
</dbReference>
<evidence type="ECO:0000256" key="5">
    <source>
        <dbReference type="ARBA" id="ARBA00022970"/>
    </source>
</evidence>
<dbReference type="PANTHER" id="PTHR11795">
    <property type="entry name" value="BRANCHED-CHAIN AMINO ACID TRANSPORT SYSTEM PERMEASE PROTEIN LIVH"/>
    <property type="match status" value="1"/>
</dbReference>
<comment type="caution">
    <text evidence="10">The sequence shown here is derived from an EMBL/GenBank/DDBJ whole genome shotgun (WGS) entry which is preliminary data.</text>
</comment>